<keyword evidence="2" id="KW-1185">Reference proteome</keyword>
<protein>
    <submittedName>
        <fullName evidence="1">Uncharacterized protein</fullName>
    </submittedName>
</protein>
<evidence type="ECO:0000313" key="2">
    <source>
        <dbReference type="Proteomes" id="UP000799755"/>
    </source>
</evidence>
<comment type="caution">
    <text evidence="1">The sequence shown here is derived from an EMBL/GenBank/DDBJ whole genome shotgun (WGS) entry which is preliminary data.</text>
</comment>
<proteinExistence type="predicted"/>
<accession>A0ACB6QDW9</accession>
<evidence type="ECO:0000313" key="1">
    <source>
        <dbReference type="EMBL" id="KAF2465121.1"/>
    </source>
</evidence>
<dbReference type="Proteomes" id="UP000799755">
    <property type="component" value="Unassembled WGS sequence"/>
</dbReference>
<name>A0ACB6QDW9_9PLEO</name>
<gene>
    <name evidence="1" type="ORF">BDR25DRAFT_346392</name>
</gene>
<sequence>MALPVTNGVVTLLPPPKGYNVDFDNPQRNGDITCYWLTGVGSVLALLFLGQRLYVKAIVRKHLSFDDGLLIVAWLFSNAIQALIVRAFVYQYIGVHAWEIPFTKFQENYFYAVYIHSIVYAPPTALTKLVLLLFYIQLQNQAKWFRWATYTTMFINVGASTGIFFSSIFACRPIAMGWDLTITDGKCINRPALYEATAAFGVIVDCLIISIPIPMVLRLQMSRSKKAGLILMFVLGSITVITSFVRLVLLVTEIKQIDSTWVAGPINYWVTIEANLLIICASLPTIRQFVRTVAPRLLSSTSNSNYYKGSGSAGNMPTIGGISSRGKNTRKRGPYDSDVMMETLVDGGSWTHTHEVEEGNPRSSASGDSKTAILDDRGITKTQTAEVTYTVDRTGAREASRERSFF</sequence>
<reference evidence="1" key="1">
    <citation type="journal article" date="2020" name="Stud. Mycol.">
        <title>101 Dothideomycetes genomes: a test case for predicting lifestyles and emergence of pathogens.</title>
        <authorList>
            <person name="Haridas S."/>
            <person name="Albert R."/>
            <person name="Binder M."/>
            <person name="Bloem J."/>
            <person name="Labutti K."/>
            <person name="Salamov A."/>
            <person name="Andreopoulos B."/>
            <person name="Baker S."/>
            <person name="Barry K."/>
            <person name="Bills G."/>
            <person name="Bluhm B."/>
            <person name="Cannon C."/>
            <person name="Castanera R."/>
            <person name="Culley D."/>
            <person name="Daum C."/>
            <person name="Ezra D."/>
            <person name="Gonzalez J."/>
            <person name="Henrissat B."/>
            <person name="Kuo A."/>
            <person name="Liang C."/>
            <person name="Lipzen A."/>
            <person name="Lutzoni F."/>
            <person name="Magnuson J."/>
            <person name="Mondo S."/>
            <person name="Nolan M."/>
            <person name="Ohm R."/>
            <person name="Pangilinan J."/>
            <person name="Park H.-J."/>
            <person name="Ramirez L."/>
            <person name="Alfaro M."/>
            <person name="Sun H."/>
            <person name="Tritt A."/>
            <person name="Yoshinaga Y."/>
            <person name="Zwiers L.-H."/>
            <person name="Turgeon B."/>
            <person name="Goodwin S."/>
            <person name="Spatafora J."/>
            <person name="Crous P."/>
            <person name="Grigoriev I."/>
        </authorList>
    </citation>
    <scope>NUCLEOTIDE SEQUENCE</scope>
    <source>
        <strain evidence="1">ATCC 200398</strain>
    </source>
</reference>
<dbReference type="EMBL" id="MU003532">
    <property type="protein sequence ID" value="KAF2465121.1"/>
    <property type="molecule type" value="Genomic_DNA"/>
</dbReference>
<organism evidence="1 2">
    <name type="scientific">Lindgomyces ingoldianus</name>
    <dbReference type="NCBI Taxonomy" id="673940"/>
    <lineage>
        <taxon>Eukaryota</taxon>
        <taxon>Fungi</taxon>
        <taxon>Dikarya</taxon>
        <taxon>Ascomycota</taxon>
        <taxon>Pezizomycotina</taxon>
        <taxon>Dothideomycetes</taxon>
        <taxon>Pleosporomycetidae</taxon>
        <taxon>Pleosporales</taxon>
        <taxon>Lindgomycetaceae</taxon>
        <taxon>Lindgomyces</taxon>
    </lineage>
</organism>